<dbReference type="GO" id="GO:0005737">
    <property type="term" value="C:cytoplasm"/>
    <property type="evidence" value="ECO:0007669"/>
    <property type="project" value="TreeGrafter"/>
</dbReference>
<dbReference type="PROSITE" id="PS51733">
    <property type="entry name" value="BPL_LPL_CATALYTIC"/>
    <property type="match status" value="1"/>
</dbReference>
<dbReference type="EMBL" id="CP060394">
    <property type="protein sequence ID" value="QNI33237.1"/>
    <property type="molecule type" value="Genomic_DNA"/>
</dbReference>
<sequence length="275" mass="30373">MQFDPEDPFNIAELDRGLIETPFAGKLHFFPSIHSTNTYAMQQAEAGAPEGTVYFADEQTAGRGRGAHKWSSPPGSGLYVSILLRPGIPPADVLWLSLAAGLAVRDAVMQVTSLACDLRWPNDLLFGPRKFCGILTELNAEVTRIRHLVIGIGINVHQRQFPSELSQIATSLQIETGRAWPRQDLLTALLQSLHREVITLTDFTQSEAAKQSILCRLEKASSWVRGKQVRVEETDGFEGVTEGLDTRGFLQVRTPHGLRTVFSGGVRETRNVRGK</sequence>
<dbReference type="NCBIfam" id="TIGR00121">
    <property type="entry name" value="birA_ligase"/>
    <property type="match status" value="1"/>
</dbReference>
<dbReference type="KEGG" id="adin:H7849_04530"/>
<comment type="catalytic activity">
    <reaction evidence="4">
        <text>biotin + L-lysyl-[protein] + ATP = N(6)-biotinyl-L-lysyl-[protein] + AMP + diphosphate + H(+)</text>
        <dbReference type="Rhea" id="RHEA:11756"/>
        <dbReference type="Rhea" id="RHEA-COMP:9752"/>
        <dbReference type="Rhea" id="RHEA-COMP:10505"/>
        <dbReference type="ChEBI" id="CHEBI:15378"/>
        <dbReference type="ChEBI" id="CHEBI:29969"/>
        <dbReference type="ChEBI" id="CHEBI:30616"/>
        <dbReference type="ChEBI" id="CHEBI:33019"/>
        <dbReference type="ChEBI" id="CHEBI:57586"/>
        <dbReference type="ChEBI" id="CHEBI:83144"/>
        <dbReference type="ChEBI" id="CHEBI:456215"/>
        <dbReference type="EC" id="6.3.4.15"/>
    </reaction>
</comment>
<dbReference type="Pfam" id="PF03099">
    <property type="entry name" value="BPL_LplA_LipB"/>
    <property type="match status" value="1"/>
</dbReference>
<evidence type="ECO:0000313" key="6">
    <source>
        <dbReference type="EMBL" id="QNI33237.1"/>
    </source>
</evidence>
<reference evidence="6 7" key="1">
    <citation type="submission" date="2020-08" db="EMBL/GenBank/DDBJ databases">
        <title>Edaphobacter telluris sp. nov. and Acidobacterium dinghuensis sp. nov., two acidobacteria isolated from forest soil.</title>
        <authorList>
            <person name="Fu J."/>
            <person name="Qiu L."/>
        </authorList>
    </citation>
    <scope>NUCLEOTIDE SEQUENCE [LARGE SCALE GENOMIC DNA]</scope>
    <source>
        <strain evidence="6">4Y35</strain>
    </source>
</reference>
<dbReference type="InterPro" id="IPR004408">
    <property type="entry name" value="Biotin_CoA_COase_ligase"/>
</dbReference>
<dbReference type="CDD" id="cd16442">
    <property type="entry name" value="BPL"/>
    <property type="match status" value="1"/>
</dbReference>
<accession>A0A7G8BL17</accession>
<dbReference type="InterPro" id="IPR004143">
    <property type="entry name" value="BPL_LPL_catalytic"/>
</dbReference>
<keyword evidence="2" id="KW-0092">Biotin</keyword>
<dbReference type="InterPro" id="IPR003142">
    <property type="entry name" value="BPL_C"/>
</dbReference>
<gene>
    <name evidence="6" type="ORF">H7849_04530</name>
</gene>
<dbReference type="InterPro" id="IPR045864">
    <property type="entry name" value="aa-tRNA-synth_II/BPL/LPL"/>
</dbReference>
<dbReference type="EC" id="6.3.4.15" evidence="3"/>
<keyword evidence="7" id="KW-1185">Reference proteome</keyword>
<organism evidence="6 7">
    <name type="scientific">Alloacidobacterium dinghuense</name>
    <dbReference type="NCBI Taxonomy" id="2763107"/>
    <lineage>
        <taxon>Bacteria</taxon>
        <taxon>Pseudomonadati</taxon>
        <taxon>Acidobacteriota</taxon>
        <taxon>Terriglobia</taxon>
        <taxon>Terriglobales</taxon>
        <taxon>Acidobacteriaceae</taxon>
        <taxon>Alloacidobacterium</taxon>
    </lineage>
</organism>
<evidence type="ECO:0000313" key="7">
    <source>
        <dbReference type="Proteomes" id="UP000515312"/>
    </source>
</evidence>
<evidence type="ECO:0000259" key="5">
    <source>
        <dbReference type="PROSITE" id="PS51733"/>
    </source>
</evidence>
<evidence type="ECO:0000256" key="1">
    <source>
        <dbReference type="ARBA" id="ARBA00022598"/>
    </source>
</evidence>
<dbReference type="Gene3D" id="2.30.30.100">
    <property type="match status" value="1"/>
</dbReference>
<dbReference type="PANTHER" id="PTHR12835">
    <property type="entry name" value="BIOTIN PROTEIN LIGASE"/>
    <property type="match status" value="1"/>
</dbReference>
<feature type="domain" description="BPL/LPL catalytic" evidence="5">
    <location>
        <begin position="12"/>
        <end position="201"/>
    </location>
</feature>
<dbReference type="RefSeq" id="WP_186744505.1">
    <property type="nucleotide sequence ID" value="NZ_CP060394.1"/>
</dbReference>
<protein>
    <recommendedName>
        <fullName evidence="3">biotin--[biotin carboxyl-carrier protein] ligase</fullName>
        <ecNumber evidence="3">6.3.4.15</ecNumber>
    </recommendedName>
</protein>
<proteinExistence type="predicted"/>
<evidence type="ECO:0000256" key="4">
    <source>
        <dbReference type="ARBA" id="ARBA00047846"/>
    </source>
</evidence>
<dbReference type="PANTHER" id="PTHR12835:SF5">
    <property type="entry name" value="BIOTIN--PROTEIN LIGASE"/>
    <property type="match status" value="1"/>
</dbReference>
<keyword evidence="1 6" id="KW-0436">Ligase</keyword>
<dbReference type="AlphaFoldDB" id="A0A7G8BL17"/>
<dbReference type="Pfam" id="PF02237">
    <property type="entry name" value="BPL_C"/>
    <property type="match status" value="1"/>
</dbReference>
<evidence type="ECO:0000256" key="3">
    <source>
        <dbReference type="ARBA" id="ARBA00024227"/>
    </source>
</evidence>
<evidence type="ECO:0000256" key="2">
    <source>
        <dbReference type="ARBA" id="ARBA00023267"/>
    </source>
</evidence>
<dbReference type="GO" id="GO:0004077">
    <property type="term" value="F:biotin--[biotin carboxyl-carrier protein] ligase activity"/>
    <property type="evidence" value="ECO:0007669"/>
    <property type="project" value="UniProtKB-EC"/>
</dbReference>
<dbReference type="SUPFAM" id="SSF55681">
    <property type="entry name" value="Class II aaRS and biotin synthetases"/>
    <property type="match status" value="1"/>
</dbReference>
<name>A0A7G8BL17_9BACT</name>
<dbReference type="Gene3D" id="3.30.930.10">
    <property type="entry name" value="Bira Bifunctional Protein, Domain 2"/>
    <property type="match status" value="1"/>
</dbReference>
<dbReference type="Proteomes" id="UP000515312">
    <property type="component" value="Chromosome"/>
</dbReference>